<reference evidence="1" key="1">
    <citation type="submission" date="2021-06" db="EMBL/GenBank/DDBJ databases">
        <authorList>
            <person name="Kallberg Y."/>
            <person name="Tangrot J."/>
            <person name="Rosling A."/>
        </authorList>
    </citation>
    <scope>NUCLEOTIDE SEQUENCE</scope>
    <source>
        <strain evidence="1">IL203A</strain>
    </source>
</reference>
<dbReference type="Proteomes" id="UP000789702">
    <property type="component" value="Unassembled WGS sequence"/>
</dbReference>
<proteinExistence type="predicted"/>
<keyword evidence="2" id="KW-1185">Reference proteome</keyword>
<gene>
    <name evidence="1" type="ORF">DHETER_LOCUS3297</name>
</gene>
<comment type="caution">
    <text evidence="1">The sequence shown here is derived from an EMBL/GenBank/DDBJ whole genome shotgun (WGS) entry which is preliminary data.</text>
</comment>
<feature type="non-terminal residue" evidence="1">
    <location>
        <position position="43"/>
    </location>
</feature>
<dbReference type="EMBL" id="CAJVPU010002778">
    <property type="protein sequence ID" value="CAG8507475.1"/>
    <property type="molecule type" value="Genomic_DNA"/>
</dbReference>
<protein>
    <submittedName>
        <fullName evidence="1">11361_t:CDS:1</fullName>
    </submittedName>
</protein>
<evidence type="ECO:0000313" key="2">
    <source>
        <dbReference type="Proteomes" id="UP000789702"/>
    </source>
</evidence>
<sequence>SANPSTQLIHPNPFFYKKIKLTKLNWIITPNKAFGKISSIDNQ</sequence>
<accession>A0ACA9L5V6</accession>
<organism evidence="1 2">
    <name type="scientific">Dentiscutata heterogama</name>
    <dbReference type="NCBI Taxonomy" id="1316150"/>
    <lineage>
        <taxon>Eukaryota</taxon>
        <taxon>Fungi</taxon>
        <taxon>Fungi incertae sedis</taxon>
        <taxon>Mucoromycota</taxon>
        <taxon>Glomeromycotina</taxon>
        <taxon>Glomeromycetes</taxon>
        <taxon>Diversisporales</taxon>
        <taxon>Gigasporaceae</taxon>
        <taxon>Dentiscutata</taxon>
    </lineage>
</organism>
<name>A0ACA9L5V6_9GLOM</name>
<feature type="non-terminal residue" evidence="1">
    <location>
        <position position="1"/>
    </location>
</feature>
<evidence type="ECO:0000313" key="1">
    <source>
        <dbReference type="EMBL" id="CAG8507475.1"/>
    </source>
</evidence>